<dbReference type="Proteomes" id="UP001243375">
    <property type="component" value="Unassembled WGS sequence"/>
</dbReference>
<keyword evidence="2" id="KW-1185">Reference proteome</keyword>
<evidence type="ECO:0000313" key="2">
    <source>
        <dbReference type="Proteomes" id="UP001243375"/>
    </source>
</evidence>
<gene>
    <name evidence="1" type="ORF">QFC22_003657</name>
</gene>
<comment type="caution">
    <text evidence="1">The sequence shown here is derived from an EMBL/GenBank/DDBJ whole genome shotgun (WGS) entry which is preliminary data.</text>
</comment>
<evidence type="ECO:0000313" key="1">
    <source>
        <dbReference type="EMBL" id="KAJ9119165.1"/>
    </source>
</evidence>
<reference evidence="1" key="1">
    <citation type="submission" date="2023-04" db="EMBL/GenBank/DDBJ databases">
        <title>Draft Genome sequencing of Naganishia species isolated from polar environments using Oxford Nanopore Technology.</title>
        <authorList>
            <person name="Leo P."/>
            <person name="Venkateswaran K."/>
        </authorList>
    </citation>
    <scope>NUCLEOTIDE SEQUENCE</scope>
    <source>
        <strain evidence="1">MNA-CCFEE 5425</strain>
    </source>
</reference>
<dbReference type="EMBL" id="JASBWU010000009">
    <property type="protein sequence ID" value="KAJ9119165.1"/>
    <property type="molecule type" value="Genomic_DNA"/>
</dbReference>
<name>A0ACC2X6E1_9TREE</name>
<protein>
    <submittedName>
        <fullName evidence="1">Uncharacterized protein</fullName>
    </submittedName>
</protein>
<sequence length="443" mass="49913">MKSLSDRRRLYMFLRVLAGSVSAFIVWGLVNLSGFISVCAADDPDCQLYYAMPAPLEQLWRGESGYQSKGGLLSEFSGLEEDDEDDESEVFARKPASSQNMFSLSSNRINQQPYNYDETSFLAHAPGFSVIQNAYWRNETWYFITSKPWSFPDVKLVVTNGPDHGQNTKTDDSIVRVASLAEAKAEGLELDQVDTVQGTSLLFNDRIYYHVVGEMFLGAWRAYTSILYGTEDSSTPDPTSTPAATHESLLDRLPEITRLVFAHVPAKNLFDHAGLNKWFFSTSFPHAEWEFEPEWQKRANSGKWYRFEHVIIADRKSGHAGGGKGKPMDLAFELPVPDRWVTDLKDRLLASYTGPVSLDDPGHAASQPVITYISRQTAVFRRLKEEVHEELVAELKELEEEGLAEVQVEEFTDADPKDEQVAKLSRTTASTTFLFPVSNQYSL</sequence>
<accession>A0ACC2X6E1</accession>
<organism evidence="1 2">
    <name type="scientific">Naganishia vaughanmartiniae</name>
    <dbReference type="NCBI Taxonomy" id="1424756"/>
    <lineage>
        <taxon>Eukaryota</taxon>
        <taxon>Fungi</taxon>
        <taxon>Dikarya</taxon>
        <taxon>Basidiomycota</taxon>
        <taxon>Agaricomycotina</taxon>
        <taxon>Tremellomycetes</taxon>
        <taxon>Filobasidiales</taxon>
        <taxon>Filobasidiaceae</taxon>
        <taxon>Naganishia</taxon>
    </lineage>
</organism>
<proteinExistence type="predicted"/>